<dbReference type="InterPro" id="IPR050097">
    <property type="entry name" value="Ferredoxin-NADP_redctase_2"/>
</dbReference>
<sequence>MELPAIDARTYDVIIVGGGPAGLQTALGLARHLWRILVIDSGSYRNDATSHMHNVPGWDHARPSDFRNSVRDQILERYDTVDFIQGKWATKMEKNADGLFTAALDDETMVYGRKVVLATGIKDLTPPISGYEELWGKYIFHCLFCHGYEERGAESAGVLATDGLGNEMHAMWVARYAQRLAARITIHTNGNSELAAALEKQVTPSTISIDNREIIRFKKPADSEGVILHFSDGTQQLHRFLVHGPKRALKSDLAEQLGIQLTAPGEIRSISPFHETSVAGVYAAGDCMVAQGSVLQAMFNASLVTAGLSQELCRDA</sequence>
<dbReference type="InterPro" id="IPR023753">
    <property type="entry name" value="FAD/NAD-binding_dom"/>
</dbReference>
<evidence type="ECO:0000256" key="1">
    <source>
        <dbReference type="ARBA" id="ARBA00009333"/>
    </source>
</evidence>
<dbReference type="InterPro" id="IPR036188">
    <property type="entry name" value="FAD/NAD-bd_sf"/>
</dbReference>
<dbReference type="Gene3D" id="3.50.50.60">
    <property type="entry name" value="FAD/NAD(P)-binding domain"/>
    <property type="match status" value="2"/>
</dbReference>
<evidence type="ECO:0000259" key="4">
    <source>
        <dbReference type="Pfam" id="PF07992"/>
    </source>
</evidence>
<protein>
    <recommendedName>
        <fullName evidence="4">FAD/NAD(P)-binding domain-containing protein</fullName>
    </recommendedName>
</protein>
<dbReference type="GO" id="GO:0016491">
    <property type="term" value="F:oxidoreductase activity"/>
    <property type="evidence" value="ECO:0007669"/>
    <property type="project" value="UniProtKB-KW"/>
</dbReference>
<organism evidence="5 6">
    <name type="scientific">Elsinoe ampelina</name>
    <dbReference type="NCBI Taxonomy" id="302913"/>
    <lineage>
        <taxon>Eukaryota</taxon>
        <taxon>Fungi</taxon>
        <taxon>Dikarya</taxon>
        <taxon>Ascomycota</taxon>
        <taxon>Pezizomycotina</taxon>
        <taxon>Dothideomycetes</taxon>
        <taxon>Dothideomycetidae</taxon>
        <taxon>Myriangiales</taxon>
        <taxon>Elsinoaceae</taxon>
        <taxon>Elsinoe</taxon>
    </lineage>
</organism>
<keyword evidence="6" id="KW-1185">Reference proteome</keyword>
<keyword evidence="2" id="KW-0285">Flavoprotein</keyword>
<evidence type="ECO:0000313" key="5">
    <source>
        <dbReference type="EMBL" id="KAF2221333.1"/>
    </source>
</evidence>
<dbReference type="EMBL" id="ML992510">
    <property type="protein sequence ID" value="KAF2221333.1"/>
    <property type="molecule type" value="Genomic_DNA"/>
</dbReference>
<dbReference type="PRINTS" id="PR00469">
    <property type="entry name" value="PNDRDTASEII"/>
</dbReference>
<comment type="similarity">
    <text evidence="1">Belongs to the class-II pyridine nucleotide-disulfide oxidoreductase family.</text>
</comment>
<dbReference type="AlphaFoldDB" id="A0A6A6G6Y0"/>
<dbReference type="PRINTS" id="PR00368">
    <property type="entry name" value="FADPNR"/>
</dbReference>
<feature type="domain" description="FAD/NAD(P)-binding" evidence="4">
    <location>
        <begin position="11"/>
        <end position="291"/>
    </location>
</feature>
<gene>
    <name evidence="5" type="ORF">BDZ85DRAFT_15744</name>
</gene>
<proteinExistence type="inferred from homology"/>
<dbReference type="PANTHER" id="PTHR48105">
    <property type="entry name" value="THIOREDOXIN REDUCTASE 1-RELATED-RELATED"/>
    <property type="match status" value="1"/>
</dbReference>
<dbReference type="Proteomes" id="UP000799538">
    <property type="component" value="Unassembled WGS sequence"/>
</dbReference>
<dbReference type="GO" id="GO:0097237">
    <property type="term" value="P:cellular response to toxic substance"/>
    <property type="evidence" value="ECO:0007669"/>
    <property type="project" value="UniProtKB-ARBA"/>
</dbReference>
<name>A0A6A6G6Y0_9PEZI</name>
<keyword evidence="3" id="KW-0560">Oxidoreductase</keyword>
<reference evidence="6" key="1">
    <citation type="journal article" date="2020" name="Stud. Mycol.">
        <title>101 Dothideomycetes genomes: A test case for predicting lifestyles and emergence of pathogens.</title>
        <authorList>
            <person name="Haridas S."/>
            <person name="Albert R."/>
            <person name="Binder M."/>
            <person name="Bloem J."/>
            <person name="LaButti K."/>
            <person name="Salamov A."/>
            <person name="Andreopoulos B."/>
            <person name="Baker S."/>
            <person name="Barry K."/>
            <person name="Bills G."/>
            <person name="Bluhm B."/>
            <person name="Cannon C."/>
            <person name="Castanera R."/>
            <person name="Culley D."/>
            <person name="Daum C."/>
            <person name="Ezra D."/>
            <person name="Gonzalez J."/>
            <person name="Henrissat B."/>
            <person name="Kuo A."/>
            <person name="Liang C."/>
            <person name="Lipzen A."/>
            <person name="Lutzoni F."/>
            <person name="Magnuson J."/>
            <person name="Mondo S."/>
            <person name="Nolan M."/>
            <person name="Ohm R."/>
            <person name="Pangilinan J."/>
            <person name="Park H.-J."/>
            <person name="Ramirez L."/>
            <person name="Alfaro M."/>
            <person name="Sun H."/>
            <person name="Tritt A."/>
            <person name="Yoshinaga Y."/>
            <person name="Zwiers L.-H."/>
            <person name="Turgeon B."/>
            <person name="Goodwin S."/>
            <person name="Spatafora J."/>
            <person name="Crous P."/>
            <person name="Grigoriev I."/>
        </authorList>
    </citation>
    <scope>NUCLEOTIDE SEQUENCE [LARGE SCALE GENOMIC DNA]</scope>
    <source>
        <strain evidence="6">CECT 20119</strain>
    </source>
</reference>
<dbReference type="SUPFAM" id="SSF51905">
    <property type="entry name" value="FAD/NAD(P)-binding domain"/>
    <property type="match status" value="1"/>
</dbReference>
<evidence type="ECO:0000313" key="6">
    <source>
        <dbReference type="Proteomes" id="UP000799538"/>
    </source>
</evidence>
<dbReference type="Pfam" id="PF07992">
    <property type="entry name" value="Pyr_redox_2"/>
    <property type="match status" value="1"/>
</dbReference>
<evidence type="ECO:0000256" key="3">
    <source>
        <dbReference type="ARBA" id="ARBA00023002"/>
    </source>
</evidence>
<dbReference type="OrthoDB" id="10260355at2759"/>
<accession>A0A6A6G6Y0</accession>
<evidence type="ECO:0000256" key="2">
    <source>
        <dbReference type="ARBA" id="ARBA00022630"/>
    </source>
</evidence>